<organism evidence="1 2">
    <name type="scientific">Tabrizicola oligotrophica</name>
    <dbReference type="NCBI Taxonomy" id="2710650"/>
    <lineage>
        <taxon>Bacteria</taxon>
        <taxon>Pseudomonadati</taxon>
        <taxon>Pseudomonadota</taxon>
        <taxon>Alphaproteobacteria</taxon>
        <taxon>Rhodobacterales</taxon>
        <taxon>Paracoccaceae</taxon>
        <taxon>Tabrizicola</taxon>
    </lineage>
</organism>
<dbReference type="EMBL" id="JAAIVJ010000002">
    <property type="protein sequence ID" value="NEY89821.1"/>
    <property type="molecule type" value="Genomic_DNA"/>
</dbReference>
<dbReference type="RefSeq" id="WP_164623857.1">
    <property type="nucleotide sequence ID" value="NZ_JAAIVJ010000002.1"/>
</dbReference>
<comment type="caution">
    <text evidence="1">The sequence shown here is derived from an EMBL/GenBank/DDBJ whole genome shotgun (WGS) entry which is preliminary data.</text>
</comment>
<reference evidence="1 2" key="1">
    <citation type="submission" date="2020-02" db="EMBL/GenBank/DDBJ databases">
        <authorList>
            <person name="Chen W.-M."/>
        </authorList>
    </citation>
    <scope>NUCLEOTIDE SEQUENCE [LARGE SCALE GENOMIC DNA]</scope>
    <source>
        <strain evidence="1 2">KMS-5</strain>
    </source>
</reference>
<evidence type="ECO:0000313" key="1">
    <source>
        <dbReference type="EMBL" id="NEY89821.1"/>
    </source>
</evidence>
<sequence length="355" mass="42140">MSLDFKYGFDDFFRDETFVDDFTYRNSPQNIRRFPFPFDRDDYMYSVNMEPHVPGRKGSVFEKTFDVDEHYLSEMRDRARILAHDPLRCQSLPHMTLAGWDLLELIMETKAREYPQWFSLTKDGNRWHWINRPLGIDHKFTFLDESTLPYGPMEYITRQTQGDFTLQDEREGTLWVDAGMVTTQADWSLDFDIGMSFHEWHAPVPLAHEKGIFDRALKFLLKLQHGAPVRRFNWTMTVNPLLDTAPETYPEWGHMRTRLTQENMGSMMHLRVELQTLYRLPRSNAIAFDIRAYLGKFEELVQVPKWGRRLHRVVRDLHPDLATYKGFIRNRDAMAEWLSKYDDGAPTSPGWWPED</sequence>
<protein>
    <submittedName>
        <fullName evidence="1">DUF3445 domain-containing protein</fullName>
    </submittedName>
</protein>
<dbReference type="Pfam" id="PF11927">
    <property type="entry name" value="HODM_asu-like"/>
    <property type="match status" value="1"/>
</dbReference>
<dbReference type="InterPro" id="IPR021848">
    <property type="entry name" value="HODM_asu-like"/>
</dbReference>
<gene>
    <name evidence="1" type="ORF">G4Z14_05870</name>
</gene>
<evidence type="ECO:0000313" key="2">
    <source>
        <dbReference type="Proteomes" id="UP000477782"/>
    </source>
</evidence>
<name>A0A6M0QS58_9RHOB</name>
<dbReference type="AlphaFoldDB" id="A0A6M0QS58"/>
<accession>A0A6M0QS58</accession>
<proteinExistence type="predicted"/>
<keyword evidence="2" id="KW-1185">Reference proteome</keyword>
<dbReference type="Proteomes" id="UP000477782">
    <property type="component" value="Unassembled WGS sequence"/>
</dbReference>